<sequence>MHRTEGENNSGGMFIDGPPGTRVEEDWLNSVQEEIIKVIEEGGETLKVATTDTRDQLYTAISNLIDDEAAIRASSGLRTISVLTSGVAATYSVPSGCTRLMVTVIGAGGGAGGIDGQGASTSAASAAGGGGGWCRKLITSPASSYTYTIGAGGAGGASGDNAGSAGGSTSFAGGSISLSATGGGLGLGHTGFAGNQVGNGTAASPGAGSGGDINGRGLPSHGRSIVGGYIAGIPVSGCCPVIGGGKLPKLDDNGENATAYGEGGGAAFSRDASDNYSGGNGFQGVIIVEEYYN</sequence>
<dbReference type="InterPro" id="IPR049304">
    <property type="entry name" value="Gly_rich_dom"/>
</dbReference>
<organism evidence="3 4">
    <name type="scientific">candidate division WWE3 bacterium RIFOXYD1_FULL_39_9</name>
    <dbReference type="NCBI Taxonomy" id="1802649"/>
    <lineage>
        <taxon>Bacteria</taxon>
        <taxon>Katanobacteria</taxon>
    </lineage>
</organism>
<dbReference type="Pfam" id="PF21722">
    <property type="entry name" value="Gly_rich_2"/>
    <property type="match status" value="1"/>
</dbReference>
<proteinExistence type="predicted"/>
<dbReference type="AlphaFoldDB" id="A0A1F4X3K9"/>
<dbReference type="EMBL" id="MEWG01000046">
    <property type="protein sequence ID" value="OGC76292.1"/>
    <property type="molecule type" value="Genomic_DNA"/>
</dbReference>
<feature type="region of interest" description="Disordered" evidence="1">
    <location>
        <begin position="1"/>
        <end position="20"/>
    </location>
</feature>
<evidence type="ECO:0000256" key="1">
    <source>
        <dbReference type="SAM" id="MobiDB-lite"/>
    </source>
</evidence>
<reference evidence="3 4" key="1">
    <citation type="journal article" date="2016" name="Nat. Commun.">
        <title>Thousands of microbial genomes shed light on interconnected biogeochemical processes in an aquifer system.</title>
        <authorList>
            <person name="Anantharaman K."/>
            <person name="Brown C.T."/>
            <person name="Hug L.A."/>
            <person name="Sharon I."/>
            <person name="Castelle C.J."/>
            <person name="Probst A.J."/>
            <person name="Thomas B.C."/>
            <person name="Singh A."/>
            <person name="Wilkins M.J."/>
            <person name="Karaoz U."/>
            <person name="Brodie E.L."/>
            <person name="Williams K.H."/>
            <person name="Hubbard S.S."/>
            <person name="Banfield J.F."/>
        </authorList>
    </citation>
    <scope>NUCLEOTIDE SEQUENCE [LARGE SCALE GENOMIC DNA]</scope>
</reference>
<evidence type="ECO:0000313" key="3">
    <source>
        <dbReference type="EMBL" id="OGC76292.1"/>
    </source>
</evidence>
<feature type="domain" description="Glycine-rich" evidence="2">
    <location>
        <begin position="87"/>
        <end position="289"/>
    </location>
</feature>
<protein>
    <recommendedName>
        <fullName evidence="2">Glycine-rich domain-containing protein</fullName>
    </recommendedName>
</protein>
<accession>A0A1F4X3K9</accession>
<gene>
    <name evidence="3" type="ORF">A2619_05755</name>
</gene>
<comment type="caution">
    <text evidence="3">The sequence shown here is derived from an EMBL/GenBank/DDBJ whole genome shotgun (WGS) entry which is preliminary data.</text>
</comment>
<dbReference type="Proteomes" id="UP000176815">
    <property type="component" value="Unassembled WGS sequence"/>
</dbReference>
<name>A0A1F4X3K9_UNCKA</name>
<evidence type="ECO:0000259" key="2">
    <source>
        <dbReference type="Pfam" id="PF21722"/>
    </source>
</evidence>
<evidence type="ECO:0000313" key="4">
    <source>
        <dbReference type="Proteomes" id="UP000176815"/>
    </source>
</evidence>